<evidence type="ECO:0000313" key="1">
    <source>
        <dbReference type="EMBL" id="CAF5229634.1"/>
    </source>
</evidence>
<dbReference type="EMBL" id="CAJOBI010371524">
    <property type="protein sequence ID" value="CAF5229634.1"/>
    <property type="molecule type" value="Genomic_DNA"/>
</dbReference>
<dbReference type="AlphaFoldDB" id="A0A8S3KPL2"/>
<feature type="non-terminal residue" evidence="1">
    <location>
        <position position="37"/>
    </location>
</feature>
<evidence type="ECO:0000313" key="2">
    <source>
        <dbReference type="Proteomes" id="UP000676336"/>
    </source>
</evidence>
<gene>
    <name evidence="1" type="ORF">SMN809_LOCUS86554</name>
</gene>
<protein>
    <submittedName>
        <fullName evidence="1">Uncharacterized protein</fullName>
    </submittedName>
</protein>
<proteinExistence type="predicted"/>
<sequence length="37" mass="3998">MIVIANASVDTVDDADDSELVWTNVAMPTAVYPCRTI</sequence>
<feature type="non-terminal residue" evidence="1">
    <location>
        <position position="1"/>
    </location>
</feature>
<name>A0A8S3KPL2_9BILA</name>
<dbReference type="Proteomes" id="UP000676336">
    <property type="component" value="Unassembled WGS sequence"/>
</dbReference>
<accession>A0A8S3KPL2</accession>
<comment type="caution">
    <text evidence="1">The sequence shown here is derived from an EMBL/GenBank/DDBJ whole genome shotgun (WGS) entry which is preliminary data.</text>
</comment>
<organism evidence="1 2">
    <name type="scientific">Rotaria magnacalcarata</name>
    <dbReference type="NCBI Taxonomy" id="392030"/>
    <lineage>
        <taxon>Eukaryota</taxon>
        <taxon>Metazoa</taxon>
        <taxon>Spiralia</taxon>
        <taxon>Gnathifera</taxon>
        <taxon>Rotifera</taxon>
        <taxon>Eurotatoria</taxon>
        <taxon>Bdelloidea</taxon>
        <taxon>Philodinida</taxon>
        <taxon>Philodinidae</taxon>
        <taxon>Rotaria</taxon>
    </lineage>
</organism>
<reference evidence="1" key="1">
    <citation type="submission" date="2021-02" db="EMBL/GenBank/DDBJ databases">
        <authorList>
            <person name="Nowell W R."/>
        </authorList>
    </citation>
    <scope>NUCLEOTIDE SEQUENCE</scope>
</reference>